<dbReference type="Proteomes" id="UP000751190">
    <property type="component" value="Unassembled WGS sequence"/>
</dbReference>
<keyword evidence="2" id="KW-0479">Metal-binding</keyword>
<name>A0A8J6C6G7_DIALT</name>
<dbReference type="InterPro" id="IPR050121">
    <property type="entry name" value="Cytochrome_P450_monoxygenase"/>
</dbReference>
<dbReference type="CDD" id="cd00302">
    <property type="entry name" value="cytochrome_P450"/>
    <property type="match status" value="1"/>
</dbReference>
<dbReference type="InterPro" id="IPR036396">
    <property type="entry name" value="Cyt_P450_sf"/>
</dbReference>
<sequence>MDWTSAAAAVAGASVAAALSYYALFRPVRDGGVPLLGVSTFRFLCSIANPKAPELLLAIGRSCAAPVFRVRLPDLAFNYFVQDGRLARALLAEGATDKTPAYRMFDGTTAGTRSMFTKMNGAAHKFARKGVVPAFRPEHLHRMRSVCLAHLAAWTAAELEPAVAAGQPVDICHHMLKVTVGAIAEAAFEYAMSDAEVVSFLHDLELCLDEYAQKQIMLPWRKLIAWALPSARAAHAAAHRNMAMMEKILEHYRALPPGAAGKETVVALIANNLGYKDDRERCAELLIMMIAGHDTTSFSVCWALCDLAAHPERAAALRTALRASSEPHACPELLAAVKESMRLHPVAALGSMRRLLRDFPVAGTPYVLPAGAHVTMPFHLIFRFTGRVEQPDEYLPERWAKPSLELVESFFPFAAGTRNCVGQGLASTELHAIVAKLAADYDFSLAKAPEPYYALTNKPLGALLLARRASE</sequence>
<keyword evidence="4" id="KW-1185">Reference proteome</keyword>
<dbReference type="PANTHER" id="PTHR24305">
    <property type="entry name" value="CYTOCHROME P450"/>
    <property type="match status" value="1"/>
</dbReference>
<dbReference type="GO" id="GO:0005506">
    <property type="term" value="F:iron ion binding"/>
    <property type="evidence" value="ECO:0007669"/>
    <property type="project" value="InterPro"/>
</dbReference>
<dbReference type="InterPro" id="IPR001128">
    <property type="entry name" value="Cyt_P450"/>
</dbReference>
<evidence type="ECO:0000256" key="2">
    <source>
        <dbReference type="PIRSR" id="PIRSR602401-1"/>
    </source>
</evidence>
<protein>
    <recommendedName>
        <fullName evidence="5">Cytochrome P450</fullName>
    </recommendedName>
</protein>
<dbReference type="AlphaFoldDB" id="A0A8J6C6G7"/>
<dbReference type="PRINTS" id="PR00385">
    <property type="entry name" value="P450"/>
</dbReference>
<dbReference type="InterPro" id="IPR002401">
    <property type="entry name" value="Cyt_P450_E_grp-I"/>
</dbReference>
<evidence type="ECO:0000313" key="4">
    <source>
        <dbReference type="Proteomes" id="UP000751190"/>
    </source>
</evidence>
<dbReference type="OrthoDB" id="45232at2759"/>
<dbReference type="Gene3D" id="1.10.630.10">
    <property type="entry name" value="Cytochrome P450"/>
    <property type="match status" value="1"/>
</dbReference>
<dbReference type="PANTHER" id="PTHR24305:SF166">
    <property type="entry name" value="CYTOCHROME P450 12A4, MITOCHONDRIAL-RELATED"/>
    <property type="match status" value="1"/>
</dbReference>
<evidence type="ECO:0008006" key="5">
    <source>
        <dbReference type="Google" id="ProtNLM"/>
    </source>
</evidence>
<reference evidence="3" key="1">
    <citation type="submission" date="2021-05" db="EMBL/GenBank/DDBJ databases">
        <title>The genome of the haptophyte Pavlova lutheri (Diacronema luteri, Pavlovales) - a model for lipid biosynthesis in eukaryotic algae.</title>
        <authorList>
            <person name="Hulatt C.J."/>
            <person name="Posewitz M.C."/>
        </authorList>
    </citation>
    <scope>NUCLEOTIDE SEQUENCE</scope>
    <source>
        <strain evidence="3">NIVA-4/92</strain>
    </source>
</reference>
<dbReference type="Pfam" id="PF00067">
    <property type="entry name" value="p450"/>
    <property type="match status" value="1"/>
</dbReference>
<dbReference type="EMBL" id="JAGTXO010000015">
    <property type="protein sequence ID" value="KAG8463537.1"/>
    <property type="molecule type" value="Genomic_DNA"/>
</dbReference>
<comment type="caution">
    <text evidence="3">The sequence shown here is derived from an EMBL/GenBank/DDBJ whole genome shotgun (WGS) entry which is preliminary data.</text>
</comment>
<comment type="similarity">
    <text evidence="1">Belongs to the cytochrome P450 family.</text>
</comment>
<comment type="cofactor">
    <cofactor evidence="2">
        <name>heme</name>
        <dbReference type="ChEBI" id="CHEBI:30413"/>
    </cofactor>
</comment>
<evidence type="ECO:0000256" key="1">
    <source>
        <dbReference type="ARBA" id="ARBA00010617"/>
    </source>
</evidence>
<keyword evidence="2" id="KW-0349">Heme</keyword>
<gene>
    <name evidence="3" type="ORF">KFE25_003810</name>
</gene>
<accession>A0A8J6C6G7</accession>
<dbReference type="OMA" id="VICESAF"/>
<dbReference type="SUPFAM" id="SSF48264">
    <property type="entry name" value="Cytochrome P450"/>
    <property type="match status" value="1"/>
</dbReference>
<dbReference type="GO" id="GO:0016705">
    <property type="term" value="F:oxidoreductase activity, acting on paired donors, with incorporation or reduction of molecular oxygen"/>
    <property type="evidence" value="ECO:0007669"/>
    <property type="project" value="InterPro"/>
</dbReference>
<feature type="binding site" description="axial binding residue" evidence="2">
    <location>
        <position position="420"/>
    </location>
    <ligand>
        <name>heme</name>
        <dbReference type="ChEBI" id="CHEBI:30413"/>
    </ligand>
    <ligandPart>
        <name>Fe</name>
        <dbReference type="ChEBI" id="CHEBI:18248"/>
    </ligandPart>
</feature>
<keyword evidence="2" id="KW-0408">Iron</keyword>
<proteinExistence type="inferred from homology"/>
<dbReference type="GO" id="GO:0020037">
    <property type="term" value="F:heme binding"/>
    <property type="evidence" value="ECO:0007669"/>
    <property type="project" value="InterPro"/>
</dbReference>
<dbReference type="PRINTS" id="PR00463">
    <property type="entry name" value="EP450I"/>
</dbReference>
<evidence type="ECO:0000313" key="3">
    <source>
        <dbReference type="EMBL" id="KAG8463537.1"/>
    </source>
</evidence>
<organism evidence="3 4">
    <name type="scientific">Diacronema lutheri</name>
    <name type="common">Unicellular marine alga</name>
    <name type="synonym">Monochrysis lutheri</name>
    <dbReference type="NCBI Taxonomy" id="2081491"/>
    <lineage>
        <taxon>Eukaryota</taxon>
        <taxon>Haptista</taxon>
        <taxon>Haptophyta</taxon>
        <taxon>Pavlovophyceae</taxon>
        <taxon>Pavlovales</taxon>
        <taxon>Pavlovaceae</taxon>
        <taxon>Diacronema</taxon>
    </lineage>
</organism>
<dbReference type="GO" id="GO:0004497">
    <property type="term" value="F:monooxygenase activity"/>
    <property type="evidence" value="ECO:0007669"/>
    <property type="project" value="InterPro"/>
</dbReference>